<keyword evidence="2 5" id="KW-0732">Signal</keyword>
<evidence type="ECO:0000313" key="8">
    <source>
        <dbReference type="Proteomes" id="UP000006727"/>
    </source>
</evidence>
<evidence type="ECO:0000256" key="5">
    <source>
        <dbReference type="SAM" id="SignalP"/>
    </source>
</evidence>
<keyword evidence="3" id="KW-1015">Disulfide bond</keyword>
<dbReference type="AlphaFoldDB" id="A0A7I3Z1D4"/>
<name>A0A7I3Z1D4_PHYPA</name>
<dbReference type="EnsemblPlants" id="Pp3c21_12160V3.2">
    <property type="protein sequence ID" value="PAC:32915680.CDS.1"/>
    <property type="gene ID" value="Pp3c21_12160"/>
</dbReference>
<reference evidence="7 8" key="1">
    <citation type="journal article" date="2008" name="Science">
        <title>The Physcomitrella genome reveals evolutionary insights into the conquest of land by plants.</title>
        <authorList>
            <person name="Rensing S."/>
            <person name="Lang D."/>
            <person name="Zimmer A."/>
            <person name="Terry A."/>
            <person name="Salamov A."/>
            <person name="Shapiro H."/>
            <person name="Nishiyama T."/>
            <person name="Perroud P.-F."/>
            <person name="Lindquist E."/>
            <person name="Kamisugi Y."/>
            <person name="Tanahashi T."/>
            <person name="Sakakibara K."/>
            <person name="Fujita T."/>
            <person name="Oishi K."/>
            <person name="Shin-I T."/>
            <person name="Kuroki Y."/>
            <person name="Toyoda A."/>
            <person name="Suzuki Y."/>
            <person name="Hashimoto A."/>
            <person name="Yamaguchi K."/>
            <person name="Sugano A."/>
            <person name="Kohara Y."/>
            <person name="Fujiyama A."/>
            <person name="Anterola A."/>
            <person name="Aoki S."/>
            <person name="Ashton N."/>
            <person name="Barbazuk W.B."/>
            <person name="Barker E."/>
            <person name="Bennetzen J."/>
            <person name="Bezanilla M."/>
            <person name="Blankenship R."/>
            <person name="Cho S.H."/>
            <person name="Dutcher S."/>
            <person name="Estelle M."/>
            <person name="Fawcett J.A."/>
            <person name="Gundlach H."/>
            <person name="Hanada K."/>
            <person name="Heyl A."/>
            <person name="Hicks K.A."/>
            <person name="Hugh J."/>
            <person name="Lohr M."/>
            <person name="Mayer K."/>
            <person name="Melkozernov A."/>
            <person name="Murata T."/>
            <person name="Nelson D."/>
            <person name="Pils B."/>
            <person name="Prigge M."/>
            <person name="Reiss B."/>
            <person name="Renner T."/>
            <person name="Rombauts S."/>
            <person name="Rushton P."/>
            <person name="Sanderfoot A."/>
            <person name="Schween G."/>
            <person name="Shiu S.-H."/>
            <person name="Stueber K."/>
            <person name="Theodoulou F.L."/>
            <person name="Tu H."/>
            <person name="Van de Peer Y."/>
            <person name="Verrier P.J."/>
            <person name="Waters E."/>
            <person name="Wood A."/>
            <person name="Yang L."/>
            <person name="Cove D."/>
            <person name="Cuming A."/>
            <person name="Hasebe M."/>
            <person name="Lucas S."/>
            <person name="Mishler D.B."/>
            <person name="Reski R."/>
            <person name="Grigoriev I."/>
            <person name="Quatrano R.S."/>
            <person name="Boore J.L."/>
        </authorList>
    </citation>
    <scope>NUCLEOTIDE SEQUENCE [LARGE SCALE GENOMIC DNA]</scope>
    <source>
        <strain evidence="7 8">cv. Gransden 2004</strain>
    </source>
</reference>
<dbReference type="Proteomes" id="UP000006727">
    <property type="component" value="Chromosome 21"/>
</dbReference>
<evidence type="ECO:0000256" key="2">
    <source>
        <dbReference type="ARBA" id="ARBA00022729"/>
    </source>
</evidence>
<keyword evidence="4" id="KW-0325">Glycoprotein</keyword>
<organism evidence="7 8">
    <name type="scientific">Physcomitrium patens</name>
    <name type="common">Spreading-leaved earth moss</name>
    <name type="synonym">Physcomitrella patens</name>
    <dbReference type="NCBI Taxonomy" id="3218"/>
    <lineage>
        <taxon>Eukaryota</taxon>
        <taxon>Viridiplantae</taxon>
        <taxon>Streptophyta</taxon>
        <taxon>Embryophyta</taxon>
        <taxon>Bryophyta</taxon>
        <taxon>Bryophytina</taxon>
        <taxon>Bryopsida</taxon>
        <taxon>Funariidae</taxon>
        <taxon>Funariales</taxon>
        <taxon>Funariaceae</taxon>
        <taxon>Physcomitrium</taxon>
    </lineage>
</organism>
<dbReference type="Pfam" id="PF14368">
    <property type="entry name" value="LTP_2"/>
    <property type="match status" value="1"/>
</dbReference>
<dbReference type="EnsemblPlants" id="Pp3c21_12160V3.3">
    <property type="protein sequence ID" value="PAC:32915681.CDS.1"/>
    <property type="gene ID" value="Pp3c21_12160"/>
</dbReference>
<evidence type="ECO:0000256" key="1">
    <source>
        <dbReference type="ARBA" id="ARBA00009748"/>
    </source>
</evidence>
<dbReference type="Gene3D" id="1.10.110.10">
    <property type="entry name" value="Plant lipid-transfer and hydrophobic proteins"/>
    <property type="match status" value="1"/>
</dbReference>
<reference evidence="7" key="3">
    <citation type="submission" date="2020-12" db="UniProtKB">
        <authorList>
            <consortium name="EnsemblPlants"/>
        </authorList>
    </citation>
    <scope>IDENTIFICATION</scope>
</reference>
<accession>A0A7I3Z1D4</accession>
<feature type="chain" id="PRO_5044657768" description="Bifunctional inhibitor/plant lipid transfer protein/seed storage helical domain-containing protein" evidence="5">
    <location>
        <begin position="20"/>
        <end position="165"/>
    </location>
</feature>
<dbReference type="PANTHER" id="PTHR33044">
    <property type="entry name" value="BIFUNCTIONAL INHIBITOR/LIPID-TRANSFER PROTEIN/SEED STORAGE 2S ALBUMIN SUPERFAMILY PROTEIN-RELATED"/>
    <property type="match status" value="1"/>
</dbReference>
<proteinExistence type="inferred from homology"/>
<dbReference type="CDD" id="cd00010">
    <property type="entry name" value="AAI_LTSS"/>
    <property type="match status" value="1"/>
</dbReference>
<evidence type="ECO:0000256" key="4">
    <source>
        <dbReference type="ARBA" id="ARBA00023180"/>
    </source>
</evidence>
<comment type="similarity">
    <text evidence="1">Belongs to the plant LTP family.</text>
</comment>
<dbReference type="Gramene" id="Pp3c21_12160V3.3">
    <property type="protein sequence ID" value="PAC:32915681.CDS.1"/>
    <property type="gene ID" value="Pp3c21_12160"/>
</dbReference>
<dbReference type="InterPro" id="IPR016140">
    <property type="entry name" value="Bifunc_inhib/LTP/seed_store"/>
</dbReference>
<gene>
    <name evidence="7" type="primary">LOC112274021</name>
</gene>
<dbReference type="GeneID" id="112274021"/>
<evidence type="ECO:0000313" key="7">
    <source>
        <dbReference type="EnsemblPlants" id="PAC:32915681.CDS.1"/>
    </source>
</evidence>
<evidence type="ECO:0000256" key="3">
    <source>
        <dbReference type="ARBA" id="ARBA00023157"/>
    </source>
</evidence>
<protein>
    <recommendedName>
        <fullName evidence="6">Bifunctional inhibitor/plant lipid transfer protein/seed storage helical domain-containing protein</fullName>
    </recommendedName>
</protein>
<dbReference type="KEGG" id="ppp:112274021"/>
<dbReference type="EMBL" id="ABEU02000021">
    <property type="status" value="NOT_ANNOTATED_CDS"/>
    <property type="molecule type" value="Genomic_DNA"/>
</dbReference>
<sequence length="165" mass="17107">MAVMFAYVAMLFASVLVAGVGVGGQSLYCREATYSSLAPCSKYMAVNSNSSTPTPTCCSSILALNTKQPDCLCQIMTQLLNSTLTGVNSTKAHQIPVMCCIAVDTVKCPAFAPPPGSSIAPPASCVALAPSGPYMDGAPGVQANPPEVSAASPIRGWWLMKWIVD</sequence>
<dbReference type="SUPFAM" id="SSF47699">
    <property type="entry name" value="Bifunctional inhibitor/lipid-transfer protein/seed storage 2S albumin"/>
    <property type="match status" value="1"/>
</dbReference>
<dbReference type="RefSeq" id="XP_024358920.1">
    <property type="nucleotide sequence ID" value="XM_024503152.2"/>
</dbReference>
<keyword evidence="8" id="KW-1185">Reference proteome</keyword>
<dbReference type="InterPro" id="IPR043325">
    <property type="entry name" value="LTSS"/>
</dbReference>
<feature type="domain" description="Bifunctional inhibitor/plant lipid transfer protein/seed storage helical" evidence="6">
    <location>
        <begin position="24"/>
        <end position="108"/>
    </location>
</feature>
<feature type="signal peptide" evidence="5">
    <location>
        <begin position="1"/>
        <end position="19"/>
    </location>
</feature>
<evidence type="ECO:0000259" key="6">
    <source>
        <dbReference type="Pfam" id="PF14368"/>
    </source>
</evidence>
<reference evidence="7 8" key="2">
    <citation type="journal article" date="2018" name="Plant J.">
        <title>The Physcomitrella patens chromosome-scale assembly reveals moss genome structure and evolution.</title>
        <authorList>
            <person name="Lang D."/>
            <person name="Ullrich K.K."/>
            <person name="Murat F."/>
            <person name="Fuchs J."/>
            <person name="Jenkins J."/>
            <person name="Haas F.B."/>
            <person name="Piednoel M."/>
            <person name="Gundlach H."/>
            <person name="Van Bel M."/>
            <person name="Meyberg R."/>
            <person name="Vives C."/>
            <person name="Morata J."/>
            <person name="Symeonidi A."/>
            <person name="Hiss M."/>
            <person name="Muchero W."/>
            <person name="Kamisugi Y."/>
            <person name="Saleh O."/>
            <person name="Blanc G."/>
            <person name="Decker E.L."/>
            <person name="van Gessel N."/>
            <person name="Grimwood J."/>
            <person name="Hayes R.D."/>
            <person name="Graham S.W."/>
            <person name="Gunter L.E."/>
            <person name="McDaniel S.F."/>
            <person name="Hoernstein S.N.W."/>
            <person name="Larsson A."/>
            <person name="Li F.W."/>
            <person name="Perroud P.F."/>
            <person name="Phillips J."/>
            <person name="Ranjan P."/>
            <person name="Rokshar D.S."/>
            <person name="Rothfels C.J."/>
            <person name="Schneider L."/>
            <person name="Shu S."/>
            <person name="Stevenson D.W."/>
            <person name="Thummler F."/>
            <person name="Tillich M."/>
            <person name="Villarreal Aguilar J.C."/>
            <person name="Widiez T."/>
            <person name="Wong G.K."/>
            <person name="Wymore A."/>
            <person name="Zhang Y."/>
            <person name="Zimmer A.D."/>
            <person name="Quatrano R.S."/>
            <person name="Mayer K.F.X."/>
            <person name="Goodstein D."/>
            <person name="Casacuberta J.M."/>
            <person name="Vandepoele K."/>
            <person name="Reski R."/>
            <person name="Cuming A.C."/>
            <person name="Tuskan G.A."/>
            <person name="Maumus F."/>
            <person name="Salse J."/>
            <person name="Schmutz J."/>
            <person name="Rensing S.A."/>
        </authorList>
    </citation>
    <scope>NUCLEOTIDE SEQUENCE [LARGE SCALE GENOMIC DNA]</scope>
    <source>
        <strain evidence="7 8">cv. Gransden 2004</strain>
    </source>
</reference>
<dbReference type="Gramene" id="Pp3c21_12160V3.2">
    <property type="protein sequence ID" value="PAC:32915680.CDS.1"/>
    <property type="gene ID" value="Pp3c21_12160"/>
</dbReference>
<dbReference type="InterPro" id="IPR036312">
    <property type="entry name" value="Bifun_inhib/LTP/seed_sf"/>
</dbReference>